<dbReference type="EMBL" id="GBRH01264653">
    <property type="protein sequence ID" value="JAD33242.1"/>
    <property type="molecule type" value="Transcribed_RNA"/>
</dbReference>
<reference evidence="1" key="2">
    <citation type="journal article" date="2015" name="Data Brief">
        <title>Shoot transcriptome of the giant reed, Arundo donax.</title>
        <authorList>
            <person name="Barrero R.A."/>
            <person name="Guerrero F.D."/>
            <person name="Moolhuijzen P."/>
            <person name="Goolsby J.A."/>
            <person name="Tidwell J."/>
            <person name="Bellgard S.E."/>
            <person name="Bellgard M.I."/>
        </authorList>
    </citation>
    <scope>NUCLEOTIDE SEQUENCE</scope>
    <source>
        <tissue evidence="1">Shoot tissue taken approximately 20 cm above the soil surface</tissue>
    </source>
</reference>
<organism evidence="1">
    <name type="scientific">Arundo donax</name>
    <name type="common">Giant reed</name>
    <name type="synonym">Donax arundinaceus</name>
    <dbReference type="NCBI Taxonomy" id="35708"/>
    <lineage>
        <taxon>Eukaryota</taxon>
        <taxon>Viridiplantae</taxon>
        <taxon>Streptophyta</taxon>
        <taxon>Embryophyta</taxon>
        <taxon>Tracheophyta</taxon>
        <taxon>Spermatophyta</taxon>
        <taxon>Magnoliopsida</taxon>
        <taxon>Liliopsida</taxon>
        <taxon>Poales</taxon>
        <taxon>Poaceae</taxon>
        <taxon>PACMAD clade</taxon>
        <taxon>Arundinoideae</taxon>
        <taxon>Arundineae</taxon>
        <taxon>Arundo</taxon>
    </lineage>
</organism>
<sequence length="27" mass="3338">MILHNNEIRKRLDACYVQRFILSLYPM</sequence>
<protein>
    <submittedName>
        <fullName evidence="1">Uncharacterized protein</fullName>
    </submittedName>
</protein>
<evidence type="ECO:0000313" key="1">
    <source>
        <dbReference type="EMBL" id="JAD33242.1"/>
    </source>
</evidence>
<name>A0A0A8ZED8_ARUDO</name>
<dbReference type="AlphaFoldDB" id="A0A0A8ZED8"/>
<proteinExistence type="predicted"/>
<reference evidence="1" key="1">
    <citation type="submission" date="2014-09" db="EMBL/GenBank/DDBJ databases">
        <authorList>
            <person name="Magalhaes I.L.F."/>
            <person name="Oliveira U."/>
            <person name="Santos F.R."/>
            <person name="Vidigal T.H.D.A."/>
            <person name="Brescovit A.D."/>
            <person name="Santos A.J."/>
        </authorList>
    </citation>
    <scope>NUCLEOTIDE SEQUENCE</scope>
    <source>
        <tissue evidence="1">Shoot tissue taken approximately 20 cm above the soil surface</tissue>
    </source>
</reference>
<accession>A0A0A8ZED8</accession>